<dbReference type="Pfam" id="PF01805">
    <property type="entry name" value="Surp"/>
    <property type="match status" value="2"/>
</dbReference>
<feature type="compositionally biased region" description="Basic and acidic residues" evidence="7">
    <location>
        <begin position="211"/>
        <end position="225"/>
    </location>
</feature>
<dbReference type="GO" id="GO:0003723">
    <property type="term" value="F:RNA binding"/>
    <property type="evidence" value="ECO:0007669"/>
    <property type="project" value="UniProtKB-KW"/>
</dbReference>
<evidence type="ECO:0000256" key="7">
    <source>
        <dbReference type="SAM" id="MobiDB-lite"/>
    </source>
</evidence>
<keyword evidence="2" id="KW-0677">Repeat</keyword>
<evidence type="ECO:0000256" key="1">
    <source>
        <dbReference type="ARBA" id="ARBA00022664"/>
    </source>
</evidence>
<dbReference type="InterPro" id="IPR000061">
    <property type="entry name" value="Surp"/>
</dbReference>
<organism evidence="9 10">
    <name type="scientific">Zostera marina</name>
    <name type="common">Eelgrass</name>
    <dbReference type="NCBI Taxonomy" id="29655"/>
    <lineage>
        <taxon>Eukaryota</taxon>
        <taxon>Viridiplantae</taxon>
        <taxon>Streptophyta</taxon>
        <taxon>Embryophyta</taxon>
        <taxon>Tracheophyta</taxon>
        <taxon>Spermatophyta</taxon>
        <taxon>Magnoliopsida</taxon>
        <taxon>Liliopsida</taxon>
        <taxon>Zosteraceae</taxon>
        <taxon>Zostera</taxon>
    </lineage>
</organism>
<keyword evidence="4" id="KW-0805">Transcription regulation</keyword>
<feature type="region of interest" description="Disordered" evidence="7">
    <location>
        <begin position="50"/>
        <end position="73"/>
    </location>
</feature>
<evidence type="ECO:0000313" key="9">
    <source>
        <dbReference type="EMBL" id="KMZ72062.1"/>
    </source>
</evidence>
<dbReference type="GO" id="GO:0000395">
    <property type="term" value="P:mRNA 5'-splice site recognition"/>
    <property type="evidence" value="ECO:0000318"/>
    <property type="project" value="GO_Central"/>
</dbReference>
<feature type="compositionally biased region" description="Basic and acidic residues" evidence="7">
    <location>
        <begin position="754"/>
        <end position="766"/>
    </location>
</feature>
<feature type="domain" description="SURP motif" evidence="8">
    <location>
        <begin position="152"/>
        <end position="194"/>
    </location>
</feature>
<evidence type="ECO:0000256" key="2">
    <source>
        <dbReference type="ARBA" id="ARBA00022737"/>
    </source>
</evidence>
<feature type="compositionally biased region" description="Basic and acidic residues" evidence="7">
    <location>
        <begin position="713"/>
        <end position="725"/>
    </location>
</feature>
<evidence type="ECO:0000259" key="8">
    <source>
        <dbReference type="PROSITE" id="PS50128"/>
    </source>
</evidence>
<dbReference type="InterPro" id="IPR019147">
    <property type="entry name" value="SWAP_N_domain"/>
</dbReference>
<feature type="compositionally biased region" description="Basic and acidic residues" evidence="7">
    <location>
        <begin position="670"/>
        <end position="691"/>
    </location>
</feature>
<feature type="region of interest" description="Disordered" evidence="7">
    <location>
        <begin position="659"/>
        <end position="780"/>
    </location>
</feature>
<reference evidence="10" key="1">
    <citation type="journal article" date="2016" name="Nature">
        <title>The genome of the seagrass Zostera marina reveals angiosperm adaptation to the sea.</title>
        <authorList>
            <person name="Olsen J.L."/>
            <person name="Rouze P."/>
            <person name="Verhelst B."/>
            <person name="Lin Y.-C."/>
            <person name="Bayer T."/>
            <person name="Collen J."/>
            <person name="Dattolo E."/>
            <person name="De Paoli E."/>
            <person name="Dittami S."/>
            <person name="Maumus F."/>
            <person name="Michel G."/>
            <person name="Kersting A."/>
            <person name="Lauritano C."/>
            <person name="Lohaus R."/>
            <person name="Toepel M."/>
            <person name="Tonon T."/>
            <person name="Vanneste K."/>
            <person name="Amirebrahimi M."/>
            <person name="Brakel J."/>
            <person name="Bostroem C."/>
            <person name="Chovatia M."/>
            <person name="Grimwood J."/>
            <person name="Jenkins J.W."/>
            <person name="Jueterbock A."/>
            <person name="Mraz A."/>
            <person name="Stam W.T."/>
            <person name="Tice H."/>
            <person name="Bornberg-Bauer E."/>
            <person name="Green P.J."/>
            <person name="Pearson G.A."/>
            <person name="Procaccini G."/>
            <person name="Duarte C.M."/>
            <person name="Schmutz J."/>
            <person name="Reusch T.B.H."/>
            <person name="Van de Peer Y."/>
        </authorList>
    </citation>
    <scope>NUCLEOTIDE SEQUENCE [LARGE SCALE GENOMIC DNA]</scope>
    <source>
        <strain evidence="10">cv. Finnish</strain>
    </source>
</reference>
<keyword evidence="10" id="KW-1185">Reference proteome</keyword>
<dbReference type="Gene3D" id="1.10.10.790">
    <property type="entry name" value="Surp module"/>
    <property type="match status" value="2"/>
</dbReference>
<keyword evidence="5" id="KW-0804">Transcription</keyword>
<feature type="compositionally biased region" description="Basic residues" evidence="7">
    <location>
        <begin position="692"/>
        <end position="712"/>
    </location>
</feature>
<dbReference type="STRING" id="29655.A0A0K9PUY5"/>
<feature type="compositionally biased region" description="Basic and acidic residues" evidence="7">
    <location>
        <begin position="421"/>
        <end position="434"/>
    </location>
</feature>
<name>A0A0K9PUY5_ZOSMR</name>
<protein>
    <recommendedName>
        <fullName evidence="8">SURP motif domain-containing protein</fullName>
    </recommendedName>
</protein>
<dbReference type="InterPro" id="IPR040397">
    <property type="entry name" value="SWAP"/>
</dbReference>
<evidence type="ECO:0000256" key="4">
    <source>
        <dbReference type="ARBA" id="ARBA00023015"/>
    </source>
</evidence>
<sequence>MELSIVGRHALFFDDDANVMFVNSPEALVPWSENPSLFIDRYDARHLLQRISPPPKKNGRRQEHEGDGVSRSDLDRERYLDLPLLDDEKKETRKDVDGMQESFGDYQAVPFSYSNDDYVQKDSDVAPVYRPPFSLPEGLLNNLPPTEKMHQIIARTVTFVMKNGGQSEIILRVKQGDNPTFGFLMPDHHLHPYFRYLVDHPEFVNNVDSVTEKQDKNETASEESKSPITEGGALSLLGSTYGWEDDEEDDTHGCSKPSEPKKFEACDSADDVIHKSESGTFSIDNNDIEVKTSLKPIDTSISTEKALSQKKNHPVTAVPSDDAIVNKPTYKTIPSNVSNGKQWLNLPDTSQIVLEPLPALKRMVDKIVEFIVKNGKEFETILIEQDRSHGRFPFLLPSNIYHSYYLKVLHEAQETKLVGKSRKDESNDKADSLRRNRGSKGDTAFLQDSSSKQMEGSYSYDSSDKRDKFKMVISGLKKEANEIPPTPPIVSKPSAGISTDDAAAIVMKATRGSSSQTKSVYPTINKQSGMSTEAAAAIVMQATRGSSSPRISDLSGSSFLFDGESHNKSNNLIYTNIVAKTAAMAAASEADSSEASLTRDEQKKAERLKRAKMLAAMLNNPNGDCKAKLLPTVTGSGSAHSGSFPDLIRREGAESISVIPVDSSTALSAKGEEEHMSRKRHNEEDFKENEHKKKKHRSSSSSHSHRKRHHSTSKYEDGSDEEQRREKKSSKSRHHHRRRRHRHTGSDNSVPVPEKSKSKTNDEIKADAQSSENTTDVPDDLRAKVRAMLLATM</sequence>
<dbReference type="PANTHER" id="PTHR13161:SF15">
    <property type="entry name" value="SPLICING FACTOR, SUPPRESSOR OF WHITE-APRICOT HOMOLOG"/>
    <property type="match status" value="1"/>
</dbReference>
<keyword evidence="3" id="KW-0694">RNA-binding</keyword>
<dbReference type="Proteomes" id="UP000036987">
    <property type="component" value="Unassembled WGS sequence"/>
</dbReference>
<evidence type="ECO:0000256" key="5">
    <source>
        <dbReference type="ARBA" id="ARBA00023163"/>
    </source>
</evidence>
<dbReference type="PROSITE" id="PS50128">
    <property type="entry name" value="SURP"/>
    <property type="match status" value="2"/>
</dbReference>
<feature type="compositionally biased region" description="Polar residues" evidence="7">
    <location>
        <begin position="446"/>
        <end position="456"/>
    </location>
</feature>
<evidence type="ECO:0000256" key="6">
    <source>
        <dbReference type="ARBA" id="ARBA00023187"/>
    </source>
</evidence>
<dbReference type="SMART" id="SM01141">
    <property type="entry name" value="DRY_EERY"/>
    <property type="match status" value="1"/>
</dbReference>
<dbReference type="PANTHER" id="PTHR13161">
    <property type="entry name" value="SPLICING FACTOR SUPPRESSOR OF WHITE APRICOT"/>
    <property type="match status" value="1"/>
</dbReference>
<dbReference type="SUPFAM" id="SSF109905">
    <property type="entry name" value="Surp module (SWAP domain)"/>
    <property type="match status" value="2"/>
</dbReference>
<comment type="caution">
    <text evidence="9">The sequence shown here is derived from an EMBL/GenBank/DDBJ whole genome shotgun (WGS) entry which is preliminary data.</text>
</comment>
<dbReference type="OMA" id="IAFNYDE"/>
<feature type="domain" description="SURP motif" evidence="8">
    <location>
        <begin position="363"/>
        <end position="405"/>
    </location>
</feature>
<dbReference type="OrthoDB" id="5836667at2759"/>
<gene>
    <name evidence="9" type="ORF">ZOSMA_16G00260</name>
</gene>
<dbReference type="EMBL" id="LFYR01000643">
    <property type="protein sequence ID" value="KMZ72062.1"/>
    <property type="molecule type" value="Genomic_DNA"/>
</dbReference>
<keyword evidence="6" id="KW-0508">mRNA splicing</keyword>
<feature type="compositionally biased region" description="Basic and acidic residues" evidence="7">
    <location>
        <begin position="60"/>
        <end position="73"/>
    </location>
</feature>
<dbReference type="SMART" id="SM00648">
    <property type="entry name" value="SWAP"/>
    <property type="match status" value="2"/>
</dbReference>
<evidence type="ECO:0000256" key="3">
    <source>
        <dbReference type="ARBA" id="ARBA00022884"/>
    </source>
</evidence>
<keyword evidence="1" id="KW-0507">mRNA processing</keyword>
<dbReference type="AlphaFoldDB" id="A0A0K9PUY5"/>
<proteinExistence type="predicted"/>
<dbReference type="InterPro" id="IPR035967">
    <property type="entry name" value="SWAP/Surp_sf"/>
</dbReference>
<feature type="region of interest" description="Disordered" evidence="7">
    <location>
        <begin position="418"/>
        <end position="463"/>
    </location>
</feature>
<feature type="region of interest" description="Disordered" evidence="7">
    <location>
        <begin position="211"/>
        <end position="263"/>
    </location>
</feature>
<accession>A0A0K9PUY5</accession>
<dbReference type="Pfam" id="PF09750">
    <property type="entry name" value="DRY_EERY"/>
    <property type="match status" value="1"/>
</dbReference>
<feature type="compositionally biased region" description="Basic residues" evidence="7">
    <location>
        <begin position="726"/>
        <end position="743"/>
    </location>
</feature>
<evidence type="ECO:0000313" key="10">
    <source>
        <dbReference type="Proteomes" id="UP000036987"/>
    </source>
</evidence>